<dbReference type="Gene3D" id="3.40.50.1460">
    <property type="match status" value="1"/>
</dbReference>
<name>A0A4R6WSB0_9PROT</name>
<dbReference type="AlphaFoldDB" id="A0A4R6WSB0"/>
<dbReference type="InterPro" id="IPR042095">
    <property type="entry name" value="SUMF_sf"/>
</dbReference>
<gene>
    <name evidence="3" type="ORF">A8950_1079</name>
</gene>
<dbReference type="SUPFAM" id="SSF56436">
    <property type="entry name" value="C-type lectin-like"/>
    <property type="match status" value="1"/>
</dbReference>
<accession>A0A4R6WSB0</accession>
<dbReference type="EMBL" id="SNYW01000006">
    <property type="protein sequence ID" value="TDQ84522.1"/>
    <property type="molecule type" value="Genomic_DNA"/>
</dbReference>
<dbReference type="GO" id="GO:0004197">
    <property type="term" value="F:cysteine-type endopeptidase activity"/>
    <property type="evidence" value="ECO:0007669"/>
    <property type="project" value="InterPro"/>
</dbReference>
<dbReference type="OrthoDB" id="9768004at2"/>
<dbReference type="Pfam" id="PF03781">
    <property type="entry name" value="FGE-sulfatase"/>
    <property type="match status" value="1"/>
</dbReference>
<dbReference type="InterPro" id="IPR011600">
    <property type="entry name" value="Pept_C14_caspase"/>
</dbReference>
<dbReference type="RefSeq" id="WP_133612541.1">
    <property type="nucleotide sequence ID" value="NZ_SNYW01000006.1"/>
</dbReference>
<feature type="signal peptide" evidence="1">
    <location>
        <begin position="1"/>
        <end position="21"/>
    </location>
</feature>
<comment type="caution">
    <text evidence="3">The sequence shown here is derived from an EMBL/GenBank/DDBJ whole genome shotgun (WGS) entry which is preliminary data.</text>
</comment>
<dbReference type="Proteomes" id="UP000295783">
    <property type="component" value="Unassembled WGS sequence"/>
</dbReference>
<proteinExistence type="predicted"/>
<dbReference type="InterPro" id="IPR029030">
    <property type="entry name" value="Caspase-like_dom_sf"/>
</dbReference>
<evidence type="ECO:0000259" key="2">
    <source>
        <dbReference type="PROSITE" id="PS50208"/>
    </source>
</evidence>
<sequence>MLRLILAVFAVSWLSLQGAMAEPRLALVIGNSNYGQEMGRLANPANDAELMAATLQKLGFEVTRLVDADQKQMKRAIADFGSALLAAGPDAAGLFFYAGHGIQIAGENYLIPLKAEIEKEADAEIEAVSANWVLTQMEFAGNRINIVILDACRNNPMARSMRSASRGLARMDAPKGSFIAYSTAPGEVAADGDGRNSPYTAALAKSMLQPGIAIEETFRNTRVSVLQATGEKQVPWESSSLTGAFFFQAGSAPAAAAAPAPAQPAAQVAAVEPSATTKSLPAGVAAGAVIKDCPTCPELAALAPGRYRMGALDGERGSSDAERPQANIDVGAFAIGKYEVTRGEFAAFVAATGHRASRSCWSERNGSYDFIDGRNWEEPGFSQGDRDPVVCVTAEDAEAYVAWLTEATGKRYRLPSEAEWEYAARAGATGPYHWGSDIDDICTFGNITDAAAIRKFSGWSGVGCDDGKVYTAPVGSYQPNANGLHDVLGNVKEWVADCWNDDLGGIGPTAKARRSGKCSMRVVRGSAWDSPSQIARLAYREGNNAPTAYFNYGFRVARDF</sequence>
<dbReference type="InterPro" id="IPR052039">
    <property type="entry name" value="Caspase-related_regulators"/>
</dbReference>
<feature type="chain" id="PRO_5020759325" evidence="1">
    <location>
        <begin position="22"/>
        <end position="560"/>
    </location>
</feature>
<dbReference type="PANTHER" id="PTHR22576">
    <property type="entry name" value="MUCOSA ASSOCIATED LYMPHOID TISSUE LYMPHOMA TRANSLOCATION PROTEIN 1/PARACASPASE"/>
    <property type="match status" value="1"/>
</dbReference>
<protein>
    <submittedName>
        <fullName evidence="3">Formylglycine-generating enzyme required for sulfatase activity</fullName>
    </submittedName>
</protein>
<keyword evidence="4" id="KW-1185">Reference proteome</keyword>
<reference evidence="3 4" key="1">
    <citation type="submission" date="2019-03" db="EMBL/GenBank/DDBJ databases">
        <title>Genomic Encyclopedia of Type Strains, Phase III (KMG-III): the genomes of soil and plant-associated and newly described type strains.</title>
        <authorList>
            <person name="Whitman W."/>
        </authorList>
    </citation>
    <scope>NUCLEOTIDE SEQUENCE [LARGE SCALE GENOMIC DNA]</scope>
    <source>
        <strain evidence="3 4">CGMCC 1.7660</strain>
    </source>
</reference>
<dbReference type="InterPro" id="IPR005532">
    <property type="entry name" value="SUMF_dom"/>
</dbReference>
<keyword evidence="1" id="KW-0732">Signal</keyword>
<dbReference type="Pfam" id="PF00656">
    <property type="entry name" value="Peptidase_C14"/>
    <property type="match status" value="1"/>
</dbReference>
<dbReference type="Gene3D" id="3.90.1580.10">
    <property type="entry name" value="paralog of FGE (formylglycine-generating enzyme)"/>
    <property type="match status" value="1"/>
</dbReference>
<dbReference type="PANTHER" id="PTHR22576:SF37">
    <property type="entry name" value="MUCOSA-ASSOCIATED LYMPHOID TISSUE LYMPHOMA TRANSLOCATION PROTEIN 1"/>
    <property type="match status" value="1"/>
</dbReference>
<dbReference type="GO" id="GO:0006508">
    <property type="term" value="P:proteolysis"/>
    <property type="evidence" value="ECO:0007669"/>
    <property type="project" value="InterPro"/>
</dbReference>
<evidence type="ECO:0000313" key="4">
    <source>
        <dbReference type="Proteomes" id="UP000295783"/>
    </source>
</evidence>
<dbReference type="InterPro" id="IPR016187">
    <property type="entry name" value="CTDL_fold"/>
</dbReference>
<evidence type="ECO:0000313" key="3">
    <source>
        <dbReference type="EMBL" id="TDQ84522.1"/>
    </source>
</evidence>
<feature type="domain" description="Caspase family p20" evidence="2">
    <location>
        <begin position="22"/>
        <end position="156"/>
    </location>
</feature>
<evidence type="ECO:0000256" key="1">
    <source>
        <dbReference type="SAM" id="SignalP"/>
    </source>
</evidence>
<dbReference type="InterPro" id="IPR001309">
    <property type="entry name" value="Pept_C14_p20"/>
</dbReference>
<dbReference type="PROSITE" id="PS50208">
    <property type="entry name" value="CASPASE_P20"/>
    <property type="match status" value="1"/>
</dbReference>
<organism evidence="3 4">
    <name type="scientific">Dongia mobilis</name>
    <dbReference type="NCBI Taxonomy" id="578943"/>
    <lineage>
        <taxon>Bacteria</taxon>
        <taxon>Pseudomonadati</taxon>
        <taxon>Pseudomonadota</taxon>
        <taxon>Alphaproteobacteria</taxon>
        <taxon>Rhodospirillales</taxon>
        <taxon>Dongiaceae</taxon>
        <taxon>Dongia</taxon>
    </lineage>
</organism>
<dbReference type="SUPFAM" id="SSF52129">
    <property type="entry name" value="Caspase-like"/>
    <property type="match status" value="1"/>
</dbReference>